<dbReference type="Proteomes" id="UP000014216">
    <property type="component" value="Unassembled WGS sequence"/>
</dbReference>
<dbReference type="OrthoDB" id="9806735at2"/>
<reference evidence="9 10" key="1">
    <citation type="journal article" date="2013" name="Genome Announc.">
        <title>Draft Genome Sequence of Desulfotignum phosphitoxidans DSM 13687 Strain FiPS-3.</title>
        <authorList>
            <person name="Poehlein A."/>
            <person name="Daniel R."/>
            <person name="Simeonova D.D."/>
        </authorList>
    </citation>
    <scope>NUCLEOTIDE SEQUENCE [LARGE SCALE GENOMIC DNA]</scope>
    <source>
        <strain evidence="9 10">DSM 13687</strain>
    </source>
</reference>
<keyword evidence="4 7" id="KW-0812">Transmembrane</keyword>
<evidence type="ECO:0000256" key="6">
    <source>
        <dbReference type="ARBA" id="ARBA00023136"/>
    </source>
</evidence>
<name>S0G0X2_9BACT</name>
<dbReference type="EC" id="4.6.1.1" evidence="9"/>
<organism evidence="9 10">
    <name type="scientific">Desulfotignum phosphitoxidans DSM 13687</name>
    <dbReference type="NCBI Taxonomy" id="1286635"/>
    <lineage>
        <taxon>Bacteria</taxon>
        <taxon>Pseudomonadati</taxon>
        <taxon>Thermodesulfobacteriota</taxon>
        <taxon>Desulfobacteria</taxon>
        <taxon>Desulfobacterales</taxon>
        <taxon>Desulfobacteraceae</taxon>
        <taxon>Desulfotignum</taxon>
    </lineage>
</organism>
<dbReference type="RefSeq" id="WP_006968285.1">
    <property type="nucleotide sequence ID" value="NZ_APJX01000012.1"/>
</dbReference>
<dbReference type="AlphaFoldDB" id="S0G0X2"/>
<keyword evidence="10" id="KW-1185">Reference proteome</keyword>
<evidence type="ECO:0000313" key="9">
    <source>
        <dbReference type="EMBL" id="EMS77847.1"/>
    </source>
</evidence>
<dbReference type="InterPro" id="IPR001054">
    <property type="entry name" value="A/G_cyclase"/>
</dbReference>
<evidence type="ECO:0000256" key="3">
    <source>
        <dbReference type="ARBA" id="ARBA00022475"/>
    </source>
</evidence>
<sequence length="750" mass="83215">MGVRSKLRTSHLVIVGGILALFLAAGWFDQPRPVVAFLEQKGLDLRFRLRGERPPTGQVVVAGIETRGIEAYGRWPWPRSVFAQLLVRLKDYGAQTVVFDLLFPEPEENRTRPVLESLQQSFVQLGLKNQDFPNQIFHDEMDQLLAESDNDALFSEALAWSGNGILGTAFEGIRDDRDFSASRSLVPTKKTRLLEPVPDLKNAARGLGFVNIFPDSDGTIRRVRLVNKDHLCLALAGAAHYLDTVVRAGDGRVVLTPRLPSADPDLPDQGILVPDAARSERRLATDGHGNVRLNFYGLDPGFDRVSIADIIDGAISPDRLAGKVVIVGAMATGIGDIWPTPLTSEIPGVFIQATLLDNILENRLLQTLPHMRWVKTGSILVLVLLPLGFMMLFTPMASLAAGVVLMGTYAAGVQYLFQTRDLVWPLMLPLGAGLTTVAALLITNFAAEIRQHRWVKTSFSRYLSPAVIDILIRHPDQLTLGGEEKELTVLMADIRNFTTLSESLSPSGLIELLNRYLGTLTDVILENGGTLDKYMGDAIMAFFGAPLDDTRHPQKACLTAIRMFERLEQLQAEWERQGVPILSLGMGLSTGQMVVGNLGSRRRFDYSVIGDNVNLASRLEGLCKIYGVKIIIPEQTRMHLDGAFVCRELDRVRVKGRQAPVTIYELIGQKKMGDPVFTWISHFENGLACYRNQDFGTAIRHFEDVLGAKPKDRPARLFITRCRTLIQTPETCSPLLETDEWDGVWTFTEK</sequence>
<dbReference type="InterPro" id="IPR007890">
    <property type="entry name" value="CHASE2"/>
</dbReference>
<dbReference type="SMART" id="SM00044">
    <property type="entry name" value="CYCc"/>
    <property type="match status" value="1"/>
</dbReference>
<feature type="transmembrane region" description="Helical" evidence="7">
    <location>
        <begin position="373"/>
        <end position="392"/>
    </location>
</feature>
<keyword evidence="3" id="KW-1003">Cell membrane</keyword>
<keyword evidence="9" id="KW-0456">Lyase</keyword>
<dbReference type="GO" id="GO:0030313">
    <property type="term" value="C:cell envelope"/>
    <property type="evidence" value="ECO:0007669"/>
    <property type="project" value="UniProtKB-SubCell"/>
</dbReference>
<dbReference type="Pfam" id="PF05226">
    <property type="entry name" value="CHASE2"/>
    <property type="match status" value="1"/>
</dbReference>
<dbReference type="PANTHER" id="PTHR43081:SF1">
    <property type="entry name" value="ADENYLATE CYCLASE, TERMINAL-DIFFERENTIATION SPECIFIC"/>
    <property type="match status" value="1"/>
</dbReference>
<keyword evidence="6 7" id="KW-0472">Membrane</keyword>
<dbReference type="CDD" id="cd07302">
    <property type="entry name" value="CHD"/>
    <property type="match status" value="1"/>
</dbReference>
<proteinExistence type="inferred from homology"/>
<dbReference type="SMART" id="SM01080">
    <property type="entry name" value="CHASE2"/>
    <property type="match status" value="1"/>
</dbReference>
<evidence type="ECO:0000256" key="1">
    <source>
        <dbReference type="ARBA" id="ARBA00004196"/>
    </source>
</evidence>
<evidence type="ECO:0000256" key="2">
    <source>
        <dbReference type="ARBA" id="ARBA00005381"/>
    </source>
</evidence>
<gene>
    <name evidence="9" type="primary">cyaA</name>
    <name evidence="9" type="ORF">Dpo_12c01250</name>
</gene>
<dbReference type="PROSITE" id="PS50125">
    <property type="entry name" value="GUANYLATE_CYCLASE_2"/>
    <property type="match status" value="1"/>
</dbReference>
<dbReference type="Gene3D" id="3.30.70.1230">
    <property type="entry name" value="Nucleotide cyclase"/>
    <property type="match status" value="1"/>
</dbReference>
<dbReference type="GO" id="GO:0006171">
    <property type="term" value="P:cAMP biosynthetic process"/>
    <property type="evidence" value="ECO:0007669"/>
    <property type="project" value="TreeGrafter"/>
</dbReference>
<comment type="subcellular location">
    <subcellularLocation>
        <location evidence="1">Cell envelope</location>
    </subcellularLocation>
</comment>
<dbReference type="GO" id="GO:0035556">
    <property type="term" value="P:intracellular signal transduction"/>
    <property type="evidence" value="ECO:0007669"/>
    <property type="project" value="InterPro"/>
</dbReference>
<feature type="domain" description="Guanylate cyclase" evidence="8">
    <location>
        <begin position="488"/>
        <end position="620"/>
    </location>
</feature>
<feature type="transmembrane region" description="Helical" evidence="7">
    <location>
        <begin position="12"/>
        <end position="28"/>
    </location>
</feature>
<accession>S0G0X2</accession>
<evidence type="ECO:0000256" key="7">
    <source>
        <dbReference type="SAM" id="Phobius"/>
    </source>
</evidence>
<dbReference type="EMBL" id="APJX01000012">
    <property type="protein sequence ID" value="EMS77847.1"/>
    <property type="molecule type" value="Genomic_DNA"/>
</dbReference>
<dbReference type="Pfam" id="PF00211">
    <property type="entry name" value="Guanylate_cyc"/>
    <property type="match status" value="1"/>
</dbReference>
<dbReference type="InterPro" id="IPR029787">
    <property type="entry name" value="Nucleotide_cyclase"/>
</dbReference>
<dbReference type="PATRIC" id="fig|1286635.3.peg.4309"/>
<dbReference type="InterPro" id="IPR050697">
    <property type="entry name" value="Adenylyl/Guanylyl_Cyclase_3/4"/>
</dbReference>
<keyword evidence="5 7" id="KW-1133">Transmembrane helix</keyword>
<dbReference type="FunFam" id="3.30.70.1230:FF:000016">
    <property type="entry name" value="Adenylate/guanylate cyclase domain-containing protein"/>
    <property type="match status" value="1"/>
</dbReference>
<evidence type="ECO:0000313" key="10">
    <source>
        <dbReference type="Proteomes" id="UP000014216"/>
    </source>
</evidence>
<dbReference type="PANTHER" id="PTHR43081">
    <property type="entry name" value="ADENYLATE CYCLASE, TERMINAL-DIFFERENTIATION SPECIFIC-RELATED"/>
    <property type="match status" value="1"/>
</dbReference>
<feature type="transmembrane region" description="Helical" evidence="7">
    <location>
        <begin position="423"/>
        <end position="447"/>
    </location>
</feature>
<comment type="caution">
    <text evidence="9">The sequence shown here is derived from an EMBL/GenBank/DDBJ whole genome shotgun (WGS) entry which is preliminary data.</text>
</comment>
<evidence type="ECO:0000256" key="5">
    <source>
        <dbReference type="ARBA" id="ARBA00022989"/>
    </source>
</evidence>
<dbReference type="SUPFAM" id="SSF55073">
    <property type="entry name" value="Nucleotide cyclase"/>
    <property type="match status" value="1"/>
</dbReference>
<dbReference type="GO" id="GO:0004016">
    <property type="term" value="F:adenylate cyclase activity"/>
    <property type="evidence" value="ECO:0007669"/>
    <property type="project" value="UniProtKB-EC"/>
</dbReference>
<comment type="similarity">
    <text evidence="2">Belongs to the adenylyl cyclase class-3 family.</text>
</comment>
<evidence type="ECO:0000259" key="8">
    <source>
        <dbReference type="PROSITE" id="PS50125"/>
    </source>
</evidence>
<protein>
    <submittedName>
        <fullName evidence="9">Adenylate cyclase CyaA</fullName>
        <ecNumber evidence="9">4.6.1.1</ecNumber>
    </submittedName>
</protein>
<evidence type="ECO:0000256" key="4">
    <source>
        <dbReference type="ARBA" id="ARBA00022692"/>
    </source>
</evidence>